<feature type="compositionally biased region" description="Basic and acidic residues" evidence="1">
    <location>
        <begin position="22"/>
        <end position="35"/>
    </location>
</feature>
<feature type="region of interest" description="Disordered" evidence="1">
    <location>
        <begin position="1"/>
        <end position="43"/>
    </location>
</feature>
<feature type="compositionally biased region" description="Acidic residues" evidence="1">
    <location>
        <begin position="1"/>
        <end position="14"/>
    </location>
</feature>
<sequence>MTEETAQFPEEEVPDQSTPAHSTEEEQKRLKDFNKEGIPPGSC</sequence>
<proteinExistence type="predicted"/>
<evidence type="ECO:0000256" key="1">
    <source>
        <dbReference type="SAM" id="MobiDB-lite"/>
    </source>
</evidence>
<evidence type="ECO:0000313" key="3">
    <source>
        <dbReference type="Proteomes" id="UP000327167"/>
    </source>
</evidence>
<name>A0A5E6Q9I4_PSEFL</name>
<dbReference type="RefSeq" id="WP_086936038.1">
    <property type="nucleotide sequence ID" value="NZ_CABVHJ010000002.1"/>
</dbReference>
<organism evidence="2 3">
    <name type="scientific">Pseudomonas fluorescens</name>
    <dbReference type="NCBI Taxonomy" id="294"/>
    <lineage>
        <taxon>Bacteria</taxon>
        <taxon>Pseudomonadati</taxon>
        <taxon>Pseudomonadota</taxon>
        <taxon>Gammaproteobacteria</taxon>
        <taxon>Pseudomonadales</taxon>
        <taxon>Pseudomonadaceae</taxon>
        <taxon>Pseudomonas</taxon>
    </lineage>
</organism>
<accession>A0A5E6Q9I4</accession>
<dbReference type="AlphaFoldDB" id="A0A5E6Q9I4"/>
<reference evidence="2 3" key="1">
    <citation type="submission" date="2019-09" db="EMBL/GenBank/DDBJ databases">
        <authorList>
            <person name="Chandra G."/>
            <person name="Truman W A."/>
        </authorList>
    </citation>
    <scope>NUCLEOTIDE SEQUENCE [LARGE SCALE GENOMIC DNA]</scope>
    <source>
        <strain evidence="2">PS655</strain>
    </source>
</reference>
<gene>
    <name evidence="2" type="ORF">PS655_00685</name>
</gene>
<dbReference type="EMBL" id="CABVHJ010000002">
    <property type="protein sequence ID" value="VVM49165.1"/>
    <property type="molecule type" value="Genomic_DNA"/>
</dbReference>
<evidence type="ECO:0000313" key="2">
    <source>
        <dbReference type="EMBL" id="VVM49165.1"/>
    </source>
</evidence>
<protein>
    <submittedName>
        <fullName evidence="2">Uncharacterized protein</fullName>
    </submittedName>
</protein>
<dbReference type="Proteomes" id="UP000327167">
    <property type="component" value="Unassembled WGS sequence"/>
</dbReference>